<gene>
    <name evidence="2" type="ORF">COV60_01650</name>
</gene>
<evidence type="ECO:0000313" key="2">
    <source>
        <dbReference type="EMBL" id="PIR03180.1"/>
    </source>
</evidence>
<comment type="caution">
    <text evidence="2">The sequence shown here is derived from an EMBL/GenBank/DDBJ whole genome shotgun (WGS) entry which is preliminary data.</text>
</comment>
<evidence type="ECO:0000256" key="1">
    <source>
        <dbReference type="SAM" id="MobiDB-lite"/>
    </source>
</evidence>
<dbReference type="Proteomes" id="UP000229782">
    <property type="component" value="Unassembled WGS sequence"/>
</dbReference>
<feature type="region of interest" description="Disordered" evidence="1">
    <location>
        <begin position="158"/>
        <end position="178"/>
    </location>
</feature>
<reference evidence="2 3" key="1">
    <citation type="submission" date="2017-09" db="EMBL/GenBank/DDBJ databases">
        <title>Depth-based differentiation of microbial function through sediment-hosted aquifers and enrichment of novel symbionts in the deep terrestrial subsurface.</title>
        <authorList>
            <person name="Probst A.J."/>
            <person name="Ladd B."/>
            <person name="Jarett J.K."/>
            <person name="Geller-Mcgrath D.E."/>
            <person name="Sieber C.M."/>
            <person name="Emerson J.B."/>
            <person name="Anantharaman K."/>
            <person name="Thomas B.C."/>
            <person name="Malmstrom R."/>
            <person name="Stieglmeier M."/>
            <person name="Klingl A."/>
            <person name="Woyke T."/>
            <person name="Ryan C.M."/>
            <person name="Banfield J.F."/>
        </authorList>
    </citation>
    <scope>NUCLEOTIDE SEQUENCE [LARGE SCALE GENOMIC DNA]</scope>
    <source>
        <strain evidence="2">CG11_big_fil_rev_8_21_14_0_20_43_7</strain>
    </source>
</reference>
<dbReference type="EMBL" id="PCWM01000035">
    <property type="protein sequence ID" value="PIR03180.1"/>
    <property type="molecule type" value="Genomic_DNA"/>
</dbReference>
<protein>
    <submittedName>
        <fullName evidence="2">Uncharacterized protein</fullName>
    </submittedName>
</protein>
<proteinExistence type="predicted"/>
<accession>A0A2H0N2R5</accession>
<feature type="non-terminal residue" evidence="2">
    <location>
        <position position="1"/>
    </location>
</feature>
<name>A0A2H0N2R5_9BACT</name>
<feature type="compositionally biased region" description="Acidic residues" evidence="1">
    <location>
        <begin position="166"/>
        <end position="178"/>
    </location>
</feature>
<sequence>LHCGSCVYTYSWIYCITPQRGGELNPGEIQIKEEILAKQHPPPAETTETEKQYTFAGMSAGPELFKKVYLRQVGKKDKRDGIAIVMALQEAFKLLPKTEGEEPITEVEYLNSLHPESQSYDSKRREAFKTMCEKVIRARNEADLIILISGLFTGRRTPNDYTQSSDDFEAGDDEGGYE</sequence>
<dbReference type="AlphaFoldDB" id="A0A2H0N2R5"/>
<organism evidence="2 3">
    <name type="scientific">Candidatus Magasanikbacteria bacterium CG11_big_fil_rev_8_21_14_0_20_43_7</name>
    <dbReference type="NCBI Taxonomy" id="1974654"/>
    <lineage>
        <taxon>Bacteria</taxon>
        <taxon>Candidatus Magasanikiibacteriota</taxon>
    </lineage>
</organism>
<evidence type="ECO:0000313" key="3">
    <source>
        <dbReference type="Proteomes" id="UP000229782"/>
    </source>
</evidence>